<dbReference type="RefSeq" id="WP_083075390.1">
    <property type="nucleotide sequence ID" value="NZ_AP022615.1"/>
</dbReference>
<dbReference type="EMBL" id="MVHR01000026">
    <property type="protein sequence ID" value="ORA71394.1"/>
    <property type="molecule type" value="Genomic_DNA"/>
</dbReference>
<comment type="caution">
    <text evidence="1">The sequence shown here is derived from an EMBL/GenBank/DDBJ whole genome shotgun (WGS) entry which is preliminary data.</text>
</comment>
<accession>A0A1X0DG66</accession>
<dbReference type="Proteomes" id="UP000192566">
    <property type="component" value="Unassembled WGS sequence"/>
</dbReference>
<organism evidence="1 2">
    <name type="scientific">Mycobacterium heidelbergense</name>
    <dbReference type="NCBI Taxonomy" id="53376"/>
    <lineage>
        <taxon>Bacteria</taxon>
        <taxon>Bacillati</taxon>
        <taxon>Actinomycetota</taxon>
        <taxon>Actinomycetes</taxon>
        <taxon>Mycobacteriales</taxon>
        <taxon>Mycobacteriaceae</taxon>
        <taxon>Mycobacterium</taxon>
        <taxon>Mycobacterium simiae complex</taxon>
    </lineage>
</organism>
<dbReference type="STRING" id="53376.BST25_16830"/>
<proteinExistence type="predicted"/>
<protein>
    <submittedName>
        <fullName evidence="1">Uncharacterized protein</fullName>
    </submittedName>
</protein>
<sequence length="435" mass="48257">MNRFLNIYFVALPDPIGINKNITLHFVYDERSTPYLATPTINEQVDELLLRVGGPQDVTISFTHVPAAPADYQVRTTAAVRVMEHFKGDVPALAPVTASEFVRGDEEFKPNRIVTIAEVAVYDVASTDTVPTDTEIEDLTDPWLRCLHCLQHFVHSYNLSADVPARVPTYMRVGPSIPLLRRELTIEKPDWTIHLQPLNHKNFGDDRPTKLLETNALAQVLSNVQLLSAGDIRAIYRRAVVQAEQTLTVDGDFAGTIVMAAQACEILLEGVLGLMLWEETGGAPESTGDIDAAVAVLAAPLASRVKKEYHPRLGGQWNPLGTSPVGEWSRKVAGPRNRVVHRGFQPTADEAADALNAMHGLDDYVTELLAAQARKSPRTALMWVGQDRLASLGRWPLVKAFAQKRQKTEPPWRDKYAAWRQRVDSDIATGRVRAR</sequence>
<gene>
    <name evidence="1" type="ORF">BST25_16830</name>
</gene>
<evidence type="ECO:0000313" key="2">
    <source>
        <dbReference type="Proteomes" id="UP000192566"/>
    </source>
</evidence>
<dbReference type="OrthoDB" id="5117020at2"/>
<reference evidence="1 2" key="1">
    <citation type="submission" date="2017-02" db="EMBL/GenBank/DDBJ databases">
        <title>The new phylogeny of genus Mycobacterium.</title>
        <authorList>
            <person name="Tortoli E."/>
            <person name="Trovato A."/>
            <person name="Cirillo D.M."/>
        </authorList>
    </citation>
    <scope>NUCLEOTIDE SEQUENCE [LARGE SCALE GENOMIC DNA]</scope>
    <source>
        <strain evidence="1 2">DSM 44471</strain>
    </source>
</reference>
<name>A0A1X0DG66_MYCHE</name>
<dbReference type="AlphaFoldDB" id="A0A1X0DG66"/>
<evidence type="ECO:0000313" key="1">
    <source>
        <dbReference type="EMBL" id="ORA71394.1"/>
    </source>
</evidence>
<keyword evidence="2" id="KW-1185">Reference proteome</keyword>